<dbReference type="EMBL" id="PIQN01000039">
    <property type="protein sequence ID" value="PKA38853.1"/>
    <property type="molecule type" value="Genomic_DNA"/>
</dbReference>
<dbReference type="RefSeq" id="WP_100773334.1">
    <property type="nucleotide sequence ID" value="NZ_PIQN01000039.1"/>
</dbReference>
<reference evidence="2 3" key="1">
    <citation type="submission" date="2017-11" db="EMBL/GenBank/DDBJ databases">
        <authorList>
            <person name="Han C.G."/>
        </authorList>
    </citation>
    <scope>NUCLEOTIDE SEQUENCE [LARGE SCALE GENOMIC DNA]</scope>
    <source>
        <strain evidence="2 3">HCNT1</strain>
    </source>
</reference>
<keyword evidence="1" id="KW-0732">Signal</keyword>
<proteinExistence type="predicted"/>
<protein>
    <submittedName>
        <fullName evidence="2">DUF2950 domain-containing protein</fullName>
    </submittedName>
</protein>
<evidence type="ECO:0000313" key="3">
    <source>
        <dbReference type="Proteomes" id="UP000232164"/>
    </source>
</evidence>
<dbReference type="AlphaFoldDB" id="A0A2N0CYB8"/>
<evidence type="ECO:0000256" key="1">
    <source>
        <dbReference type="SAM" id="SignalP"/>
    </source>
</evidence>
<gene>
    <name evidence="2" type="ORF">CWR43_35985</name>
</gene>
<comment type="caution">
    <text evidence="2">The sequence shown here is derived from an EMBL/GenBank/DDBJ whole genome shotgun (WGS) entry which is preliminary data.</text>
</comment>
<dbReference type="STRING" id="1041146.GCA_000427985_04646"/>
<evidence type="ECO:0000313" key="2">
    <source>
        <dbReference type="EMBL" id="PKA38853.1"/>
    </source>
</evidence>
<feature type="chain" id="PRO_5014832278" evidence="1">
    <location>
        <begin position="25"/>
        <end position="320"/>
    </location>
</feature>
<sequence>MNTDYKNILRSLACAAVVSGTALASVVHAQTADENMSISDFASAQEPPTFATPEEAVDAFKSTVEGGDVNKLTTLLGLDAAKTKSSDGVTEAYADIKARLKEKLDVQDVNGRKVLEIGGERWPFPFPISKGDDGKWAFDTFVGLEEVANRRVGANELSTIDTIHDYVAAQEQYALADHDDDGVLEYAQKLISSEGTQDGLYWPAEAFGGEESPAGTALADGEDLKAAKAGNGFHGYRYRILTHQGDAIAGGAYDYVINGNMVANFGLVAWPVHYGISGVKTFVVNKNGIIYEVDLGDDTSNIAAKIETFNPNDDWQAVEE</sequence>
<dbReference type="InterPro" id="IPR021556">
    <property type="entry name" value="DUF2950"/>
</dbReference>
<dbReference type="Pfam" id="PF11453">
    <property type="entry name" value="DUF2950"/>
    <property type="match status" value="1"/>
</dbReference>
<organism evidence="2 3">
    <name type="scientific">Rhizobium sullae</name>
    <name type="common">Rhizobium hedysari</name>
    <dbReference type="NCBI Taxonomy" id="50338"/>
    <lineage>
        <taxon>Bacteria</taxon>
        <taxon>Pseudomonadati</taxon>
        <taxon>Pseudomonadota</taxon>
        <taxon>Alphaproteobacteria</taxon>
        <taxon>Hyphomicrobiales</taxon>
        <taxon>Rhizobiaceae</taxon>
        <taxon>Rhizobium/Agrobacterium group</taxon>
        <taxon>Rhizobium</taxon>
    </lineage>
</organism>
<reference evidence="2 3" key="2">
    <citation type="submission" date="2017-12" db="EMBL/GenBank/DDBJ databases">
        <title>Genome sequence of Rhizobium sullae HCNT1 isolated from Sulla coronaria nodules and featuring peculiar denitrification phenotypes.</title>
        <authorList>
            <person name="De Diego-Diaz B."/>
            <person name="Treu L."/>
            <person name="Campanaro S."/>
            <person name="Da Silva Duarte V."/>
            <person name="Basaglia M."/>
            <person name="Favaro L."/>
            <person name="Casella S."/>
            <person name="Squartini A."/>
        </authorList>
    </citation>
    <scope>NUCLEOTIDE SEQUENCE [LARGE SCALE GENOMIC DNA]</scope>
    <source>
        <strain evidence="2 3">HCNT1</strain>
    </source>
</reference>
<accession>A0A2N0CYB8</accession>
<name>A0A2N0CYB8_RHISU</name>
<feature type="signal peptide" evidence="1">
    <location>
        <begin position="1"/>
        <end position="24"/>
    </location>
</feature>
<dbReference type="Proteomes" id="UP000232164">
    <property type="component" value="Unassembled WGS sequence"/>
</dbReference>